<accession>A0AA35S4X1</accession>
<sequence length="76" mass="8604">MFIIVNLALCPHTPVLSLAICQYSFKCNSKPVSLMECPSDEMGPIPHWEVGKYFTRFTGKNYIPNAPLKEVYPDDP</sequence>
<feature type="chain" id="PRO_5041434990" evidence="1">
    <location>
        <begin position="18"/>
        <end position="76"/>
    </location>
</feature>
<protein>
    <submittedName>
        <fullName evidence="2">Uncharacterized protein</fullName>
    </submittedName>
</protein>
<comment type="caution">
    <text evidence="2">The sequence shown here is derived from an EMBL/GenBank/DDBJ whole genome shotgun (WGS) entry which is preliminary data.</text>
</comment>
<dbReference type="EMBL" id="CASHTH010001975">
    <property type="protein sequence ID" value="CAI8022713.1"/>
    <property type="molecule type" value="Genomic_DNA"/>
</dbReference>
<dbReference type="AlphaFoldDB" id="A0AA35S4X1"/>
<evidence type="ECO:0000313" key="3">
    <source>
        <dbReference type="Proteomes" id="UP001174909"/>
    </source>
</evidence>
<keyword evidence="3" id="KW-1185">Reference proteome</keyword>
<reference evidence="2" key="1">
    <citation type="submission" date="2023-03" db="EMBL/GenBank/DDBJ databases">
        <authorList>
            <person name="Steffen K."/>
            <person name="Cardenas P."/>
        </authorList>
    </citation>
    <scope>NUCLEOTIDE SEQUENCE</scope>
</reference>
<proteinExistence type="predicted"/>
<gene>
    <name evidence="2" type="ORF">GBAR_LOCUS13317</name>
</gene>
<name>A0AA35S4X1_GEOBA</name>
<evidence type="ECO:0000256" key="1">
    <source>
        <dbReference type="SAM" id="SignalP"/>
    </source>
</evidence>
<evidence type="ECO:0000313" key="2">
    <source>
        <dbReference type="EMBL" id="CAI8022713.1"/>
    </source>
</evidence>
<dbReference type="Proteomes" id="UP001174909">
    <property type="component" value="Unassembled WGS sequence"/>
</dbReference>
<keyword evidence="1" id="KW-0732">Signal</keyword>
<organism evidence="2 3">
    <name type="scientific">Geodia barretti</name>
    <name type="common">Barrett's horny sponge</name>
    <dbReference type="NCBI Taxonomy" id="519541"/>
    <lineage>
        <taxon>Eukaryota</taxon>
        <taxon>Metazoa</taxon>
        <taxon>Porifera</taxon>
        <taxon>Demospongiae</taxon>
        <taxon>Heteroscleromorpha</taxon>
        <taxon>Tetractinellida</taxon>
        <taxon>Astrophorina</taxon>
        <taxon>Geodiidae</taxon>
        <taxon>Geodia</taxon>
    </lineage>
</organism>
<feature type="signal peptide" evidence="1">
    <location>
        <begin position="1"/>
        <end position="17"/>
    </location>
</feature>